<dbReference type="AlphaFoldDB" id="A0A4Y2E1M7"/>
<proteinExistence type="predicted"/>
<organism evidence="2 3">
    <name type="scientific">Araneus ventricosus</name>
    <name type="common">Orbweaver spider</name>
    <name type="synonym">Epeira ventricosa</name>
    <dbReference type="NCBI Taxonomy" id="182803"/>
    <lineage>
        <taxon>Eukaryota</taxon>
        <taxon>Metazoa</taxon>
        <taxon>Ecdysozoa</taxon>
        <taxon>Arthropoda</taxon>
        <taxon>Chelicerata</taxon>
        <taxon>Arachnida</taxon>
        <taxon>Araneae</taxon>
        <taxon>Araneomorphae</taxon>
        <taxon>Entelegynae</taxon>
        <taxon>Araneoidea</taxon>
        <taxon>Araneidae</taxon>
        <taxon>Araneus</taxon>
    </lineage>
</organism>
<sequence>METSLEKWALPQEGVCNDANLGNELVTRRWKRERERTIALSLKNGIGPQLLMKSLYGRKKRRVLSLAWLCVVVFVRGCASFVGGTMLRSGSWSCLGFRFA</sequence>
<keyword evidence="3" id="KW-1185">Reference proteome</keyword>
<gene>
    <name evidence="2" type="ORF">AVEN_172321_1</name>
</gene>
<keyword evidence="1" id="KW-0812">Transmembrane</keyword>
<protein>
    <submittedName>
        <fullName evidence="2">Uncharacterized protein</fullName>
    </submittedName>
</protein>
<evidence type="ECO:0000313" key="2">
    <source>
        <dbReference type="EMBL" id="GBM22972.1"/>
    </source>
</evidence>
<evidence type="ECO:0000256" key="1">
    <source>
        <dbReference type="SAM" id="Phobius"/>
    </source>
</evidence>
<reference evidence="2 3" key="1">
    <citation type="journal article" date="2019" name="Sci. Rep.">
        <title>Orb-weaving spider Araneus ventricosus genome elucidates the spidroin gene catalogue.</title>
        <authorList>
            <person name="Kono N."/>
            <person name="Nakamura H."/>
            <person name="Ohtoshi R."/>
            <person name="Moran D.A.P."/>
            <person name="Shinohara A."/>
            <person name="Yoshida Y."/>
            <person name="Fujiwara M."/>
            <person name="Mori M."/>
            <person name="Tomita M."/>
            <person name="Arakawa K."/>
        </authorList>
    </citation>
    <scope>NUCLEOTIDE SEQUENCE [LARGE SCALE GENOMIC DNA]</scope>
</reference>
<name>A0A4Y2E1M7_ARAVE</name>
<dbReference type="EMBL" id="BGPR01000490">
    <property type="protein sequence ID" value="GBM22972.1"/>
    <property type="molecule type" value="Genomic_DNA"/>
</dbReference>
<evidence type="ECO:0000313" key="3">
    <source>
        <dbReference type="Proteomes" id="UP000499080"/>
    </source>
</evidence>
<feature type="transmembrane region" description="Helical" evidence="1">
    <location>
        <begin position="63"/>
        <end position="83"/>
    </location>
</feature>
<dbReference type="Proteomes" id="UP000499080">
    <property type="component" value="Unassembled WGS sequence"/>
</dbReference>
<comment type="caution">
    <text evidence="2">The sequence shown here is derived from an EMBL/GenBank/DDBJ whole genome shotgun (WGS) entry which is preliminary data.</text>
</comment>
<accession>A0A4Y2E1M7</accession>
<keyword evidence="1" id="KW-1133">Transmembrane helix</keyword>
<keyword evidence="1" id="KW-0472">Membrane</keyword>